<feature type="region of interest" description="Disordered" evidence="7">
    <location>
        <begin position="1"/>
        <end position="29"/>
    </location>
</feature>
<dbReference type="PANTHER" id="PTHR33405">
    <property type="entry name" value="PROTEIN FLX-LIKE 2"/>
    <property type="match status" value="1"/>
</dbReference>
<dbReference type="InterPro" id="IPR040353">
    <property type="entry name" value="FLX/FLX-like"/>
</dbReference>
<dbReference type="EMBL" id="OZ034819">
    <property type="protein sequence ID" value="CAL1392742.1"/>
    <property type="molecule type" value="Genomic_DNA"/>
</dbReference>
<feature type="compositionally biased region" description="Basic and acidic residues" evidence="7">
    <location>
        <begin position="236"/>
        <end position="248"/>
    </location>
</feature>
<evidence type="ECO:0000256" key="7">
    <source>
        <dbReference type="SAM" id="MobiDB-lite"/>
    </source>
</evidence>
<keyword evidence="2" id="KW-0217">Developmental protein</keyword>
<evidence type="ECO:0000256" key="4">
    <source>
        <dbReference type="ARBA" id="ARBA00023054"/>
    </source>
</evidence>
<comment type="similarity">
    <text evidence="1">Belongs to the FLX family.</text>
</comment>
<evidence type="ECO:0000256" key="5">
    <source>
        <dbReference type="ARBA" id="ARBA00023089"/>
    </source>
</evidence>
<evidence type="ECO:0000256" key="6">
    <source>
        <dbReference type="SAM" id="Coils"/>
    </source>
</evidence>
<name>A0AAV2F3X9_9ROSI</name>
<reference evidence="8 9" key="1">
    <citation type="submission" date="2024-04" db="EMBL/GenBank/DDBJ databases">
        <authorList>
            <person name="Fracassetti M."/>
        </authorList>
    </citation>
    <scope>NUCLEOTIDE SEQUENCE [LARGE SCALE GENOMIC DNA]</scope>
</reference>
<dbReference type="AlphaFoldDB" id="A0AAV2F3X9"/>
<evidence type="ECO:0000313" key="8">
    <source>
        <dbReference type="EMBL" id="CAL1392742.1"/>
    </source>
</evidence>
<evidence type="ECO:0000256" key="1">
    <source>
        <dbReference type="ARBA" id="ARBA00005405"/>
    </source>
</evidence>
<keyword evidence="4 6" id="KW-0175">Coiled coil</keyword>
<protein>
    <submittedName>
        <fullName evidence="8">Uncharacterized protein</fullName>
    </submittedName>
</protein>
<organism evidence="8 9">
    <name type="scientific">Linum trigynum</name>
    <dbReference type="NCBI Taxonomy" id="586398"/>
    <lineage>
        <taxon>Eukaryota</taxon>
        <taxon>Viridiplantae</taxon>
        <taxon>Streptophyta</taxon>
        <taxon>Embryophyta</taxon>
        <taxon>Tracheophyta</taxon>
        <taxon>Spermatophyta</taxon>
        <taxon>Magnoliopsida</taxon>
        <taxon>eudicotyledons</taxon>
        <taxon>Gunneridae</taxon>
        <taxon>Pentapetalae</taxon>
        <taxon>rosids</taxon>
        <taxon>fabids</taxon>
        <taxon>Malpighiales</taxon>
        <taxon>Linaceae</taxon>
        <taxon>Linum</taxon>
    </lineage>
</organism>
<keyword evidence="9" id="KW-1185">Reference proteome</keyword>
<dbReference type="PANTHER" id="PTHR33405:SF19">
    <property type="entry name" value="OS08G0430100 PROTEIN"/>
    <property type="match status" value="1"/>
</dbReference>
<feature type="region of interest" description="Disordered" evidence="7">
    <location>
        <begin position="222"/>
        <end position="265"/>
    </location>
</feature>
<dbReference type="SUPFAM" id="SSF90257">
    <property type="entry name" value="Myosin rod fragments"/>
    <property type="match status" value="1"/>
</dbReference>
<proteinExistence type="inferred from homology"/>
<sequence>MSKRKHRPRHPDDLVGYQDGHQHERNNRLRPVQQLDPAALEEELDILGREMRRIISENQAIIDDNIALQSEVTRTSDKIRRLEERIPQLQAEKETDIRELIQTGLKLEAEVRSREPLKSEVRKLRVEVENLRDSVEDYTAIVDSLQEEITEVKLENEELHSLKAAVDMMHKQLLDARNTLEYEKRAKHDQVQEMQLIENNLTCMHHEIEKLRLEQQQYAGIEEPRYDGGGYQSMDRSSETRRDGRYGDSYEDDPWEFHNHGHPQH</sequence>
<keyword evidence="3" id="KW-0221">Differentiation</keyword>
<dbReference type="GO" id="GO:0030154">
    <property type="term" value="P:cell differentiation"/>
    <property type="evidence" value="ECO:0007669"/>
    <property type="project" value="UniProtKB-KW"/>
</dbReference>
<accession>A0AAV2F3X9</accession>
<feature type="coiled-coil region" evidence="6">
    <location>
        <begin position="65"/>
        <end position="165"/>
    </location>
</feature>
<evidence type="ECO:0000256" key="3">
    <source>
        <dbReference type="ARBA" id="ARBA00022782"/>
    </source>
</evidence>
<evidence type="ECO:0000313" key="9">
    <source>
        <dbReference type="Proteomes" id="UP001497516"/>
    </source>
</evidence>
<evidence type="ECO:0000256" key="2">
    <source>
        <dbReference type="ARBA" id="ARBA00022473"/>
    </source>
</evidence>
<dbReference type="GO" id="GO:0009908">
    <property type="term" value="P:flower development"/>
    <property type="evidence" value="ECO:0007669"/>
    <property type="project" value="UniProtKB-KW"/>
</dbReference>
<keyword evidence="5" id="KW-0287">Flowering</keyword>
<gene>
    <name evidence="8" type="ORF">LTRI10_LOCUS33363</name>
</gene>
<dbReference type="Proteomes" id="UP001497516">
    <property type="component" value="Chromosome 6"/>
</dbReference>